<evidence type="ECO:0000313" key="6">
    <source>
        <dbReference type="Proteomes" id="UP000247892"/>
    </source>
</evidence>
<organism evidence="5 6">
    <name type="scientific">Prauserella flavalba</name>
    <dbReference type="NCBI Taxonomy" id="1477506"/>
    <lineage>
        <taxon>Bacteria</taxon>
        <taxon>Bacillati</taxon>
        <taxon>Actinomycetota</taxon>
        <taxon>Actinomycetes</taxon>
        <taxon>Pseudonocardiales</taxon>
        <taxon>Pseudonocardiaceae</taxon>
        <taxon>Prauserella</taxon>
    </lineage>
</organism>
<evidence type="ECO:0000256" key="2">
    <source>
        <dbReference type="ARBA" id="ARBA00051150"/>
    </source>
</evidence>
<accession>A0A318LAK1</accession>
<dbReference type="GO" id="GO:0046421">
    <property type="term" value="F:methylisocitrate lyase activity"/>
    <property type="evidence" value="ECO:0007669"/>
    <property type="project" value="UniProtKB-ARBA"/>
</dbReference>
<dbReference type="SUPFAM" id="SSF51621">
    <property type="entry name" value="Phosphoenolpyruvate/pyruvate domain"/>
    <property type="match status" value="1"/>
</dbReference>
<evidence type="ECO:0000256" key="3">
    <source>
        <dbReference type="ARBA" id="ARBA00058526"/>
    </source>
</evidence>
<dbReference type="FunFam" id="3.20.20.60:FF:000009">
    <property type="entry name" value="2-methylisocitrate lyase"/>
    <property type="match status" value="1"/>
</dbReference>
<protein>
    <recommendedName>
        <fullName evidence="4">2-methylisocitrate lyase</fullName>
    </recommendedName>
</protein>
<dbReference type="InterPro" id="IPR039556">
    <property type="entry name" value="ICL/PEPM"/>
</dbReference>
<keyword evidence="6" id="KW-1185">Reference proteome</keyword>
<sequence length="297" mass="31864">MTTPARTLRALVGSQDRPLLLPGAANALTARVVEEAGFDAVYVTGAGVTNTYLGMPDHGLLTLDELCAHVEAICDAVGIPVIVDADTGFGNALNVQRTIRRLERAGVAGVQIEDQVSPKKCGHFSGKDVVSAGEMVGKIQAAVDARRDDDLVIVARTDARATEGLDAACERAAAYLEAGADVIFVEAPENVGEMREITRRVPGLHVANMVEGGRTPILSRQELGELGFAVALYANATMRGAVVGMREVLNHLGKHGDTRGAADLMISWEDRQALVRKPEFDRLEERYAATAERRRIR</sequence>
<dbReference type="OrthoDB" id="9771433at2"/>
<dbReference type="EMBL" id="MASU01000022">
    <property type="protein sequence ID" value="PXY18217.1"/>
    <property type="molecule type" value="Genomic_DNA"/>
</dbReference>
<proteinExistence type="inferred from homology"/>
<dbReference type="PANTHER" id="PTHR42905:SF5">
    <property type="entry name" value="CARBOXYVINYL-CARBOXYPHOSPHONATE PHOSPHORYLMUTASE, CHLOROPLASTIC"/>
    <property type="match status" value="1"/>
</dbReference>
<dbReference type="Gene3D" id="3.20.20.60">
    <property type="entry name" value="Phosphoenolpyruvate-binding domains"/>
    <property type="match status" value="1"/>
</dbReference>
<comment type="function">
    <text evidence="3">Involved in the methylcitric acid cycle. Catalyzes the cleavage of 2-methylisocitrate to yield pyruvate and succinate.</text>
</comment>
<name>A0A318LAK1_9PSEU</name>
<dbReference type="AlphaFoldDB" id="A0A318LAK1"/>
<dbReference type="Pfam" id="PF13714">
    <property type="entry name" value="PEP_mutase"/>
    <property type="match status" value="1"/>
</dbReference>
<dbReference type="InterPro" id="IPR015813">
    <property type="entry name" value="Pyrv/PenolPyrv_kinase-like_dom"/>
</dbReference>
<dbReference type="CDD" id="cd00377">
    <property type="entry name" value="ICL_PEPM"/>
    <property type="match status" value="1"/>
</dbReference>
<gene>
    <name evidence="5" type="ORF">BA062_35735</name>
</gene>
<comment type="similarity">
    <text evidence="1">Belongs to the isocitrate lyase/PEP mutase superfamily. Methylisocitrate lyase family.</text>
</comment>
<evidence type="ECO:0000313" key="5">
    <source>
        <dbReference type="EMBL" id="PXY18217.1"/>
    </source>
</evidence>
<comment type="catalytic activity">
    <reaction evidence="2">
        <text>3-hydroxybutane-1,2,3-tricarboxylate = pyruvate + succinate</text>
        <dbReference type="Rhea" id="RHEA:57504"/>
        <dbReference type="ChEBI" id="CHEBI:15361"/>
        <dbReference type="ChEBI" id="CHEBI:30031"/>
        <dbReference type="ChEBI" id="CHEBI:141790"/>
    </reaction>
</comment>
<evidence type="ECO:0000256" key="4">
    <source>
        <dbReference type="ARBA" id="ARBA00073849"/>
    </source>
</evidence>
<dbReference type="Proteomes" id="UP000247892">
    <property type="component" value="Unassembled WGS sequence"/>
</dbReference>
<reference evidence="5 6" key="1">
    <citation type="submission" date="2016-07" db="EMBL/GenBank/DDBJ databases">
        <title>Draft genome sequence of Prauserella sp. YIM 121212, isolated from alkaline soil.</title>
        <authorList>
            <person name="Ruckert C."/>
            <person name="Albersmeier A."/>
            <person name="Jiang C.-L."/>
            <person name="Jiang Y."/>
            <person name="Kalinowski J."/>
            <person name="Schneider O."/>
            <person name="Winkler A."/>
            <person name="Zotchev S.B."/>
        </authorList>
    </citation>
    <scope>NUCLEOTIDE SEQUENCE [LARGE SCALE GENOMIC DNA]</scope>
    <source>
        <strain evidence="5 6">YIM 121212</strain>
    </source>
</reference>
<dbReference type="InterPro" id="IPR040442">
    <property type="entry name" value="Pyrv_kinase-like_dom_sf"/>
</dbReference>
<comment type="caution">
    <text evidence="5">The sequence shown here is derived from an EMBL/GenBank/DDBJ whole genome shotgun (WGS) entry which is preliminary data.</text>
</comment>
<evidence type="ECO:0000256" key="1">
    <source>
        <dbReference type="ARBA" id="ARBA00009282"/>
    </source>
</evidence>
<dbReference type="RefSeq" id="WP_110343679.1">
    <property type="nucleotide sequence ID" value="NZ_JBHVKT010000004.1"/>
</dbReference>
<dbReference type="PANTHER" id="PTHR42905">
    <property type="entry name" value="PHOSPHOENOLPYRUVATE CARBOXYLASE"/>
    <property type="match status" value="1"/>
</dbReference>